<evidence type="ECO:0000313" key="3">
    <source>
        <dbReference type="Proteomes" id="UP000064967"/>
    </source>
</evidence>
<sequence>MTRSRVLALAAGMSLTALAPACTSTANVSDVQMALDSGGLRKRNVFYTDSKEIHCVAEIGIGREGVTIEGVIRQLQRYDFTERKFFETNRVMAYAENSPARADGPQYFDVQLQKTDDQGNNGDDVPFYPGRYQCEIRLDGELKGTALFNVLFPDCPASQIKKSAICIGFYEADKQCPAYGNTSTDDAQCTCNTDKGWQCP</sequence>
<dbReference type="STRING" id="1391654.AKJ09_10311"/>
<evidence type="ECO:0000313" key="2">
    <source>
        <dbReference type="EMBL" id="AKV03648.1"/>
    </source>
</evidence>
<keyword evidence="1" id="KW-0732">Signal</keyword>
<protein>
    <recommendedName>
        <fullName evidence="4">Lipoprotein</fullName>
    </recommendedName>
</protein>
<organism evidence="2 3">
    <name type="scientific">Labilithrix luteola</name>
    <dbReference type="NCBI Taxonomy" id="1391654"/>
    <lineage>
        <taxon>Bacteria</taxon>
        <taxon>Pseudomonadati</taxon>
        <taxon>Myxococcota</taxon>
        <taxon>Polyangia</taxon>
        <taxon>Polyangiales</taxon>
        <taxon>Labilitrichaceae</taxon>
        <taxon>Labilithrix</taxon>
    </lineage>
</organism>
<dbReference type="RefSeq" id="WP_146654385.1">
    <property type="nucleotide sequence ID" value="NZ_CP012333.1"/>
</dbReference>
<evidence type="ECO:0000256" key="1">
    <source>
        <dbReference type="SAM" id="SignalP"/>
    </source>
</evidence>
<feature type="chain" id="PRO_5005467424" description="Lipoprotein" evidence="1">
    <location>
        <begin position="20"/>
        <end position="200"/>
    </location>
</feature>
<proteinExistence type="predicted"/>
<dbReference type="AlphaFoldDB" id="A0A0K1QD45"/>
<feature type="signal peptide" evidence="1">
    <location>
        <begin position="1"/>
        <end position="19"/>
    </location>
</feature>
<gene>
    <name evidence="2" type="ORF">AKJ09_10311</name>
</gene>
<dbReference type="KEGG" id="llu:AKJ09_10311"/>
<name>A0A0K1QD45_9BACT</name>
<keyword evidence="3" id="KW-1185">Reference proteome</keyword>
<dbReference type="Proteomes" id="UP000064967">
    <property type="component" value="Chromosome"/>
</dbReference>
<evidence type="ECO:0008006" key="4">
    <source>
        <dbReference type="Google" id="ProtNLM"/>
    </source>
</evidence>
<accession>A0A0K1QD45</accession>
<dbReference type="EMBL" id="CP012333">
    <property type="protein sequence ID" value="AKV03648.1"/>
    <property type="molecule type" value="Genomic_DNA"/>
</dbReference>
<reference evidence="2 3" key="1">
    <citation type="submission" date="2015-08" db="EMBL/GenBank/DDBJ databases">
        <authorList>
            <person name="Babu N.S."/>
            <person name="Beckwith C.J."/>
            <person name="Beseler K.G."/>
            <person name="Brison A."/>
            <person name="Carone J.V."/>
            <person name="Caskin T.P."/>
            <person name="Diamond M."/>
            <person name="Durham M.E."/>
            <person name="Foxe J.M."/>
            <person name="Go M."/>
            <person name="Henderson B.A."/>
            <person name="Jones I.B."/>
            <person name="McGettigan J.A."/>
            <person name="Micheletti S.J."/>
            <person name="Nasrallah M.E."/>
            <person name="Ortiz D."/>
            <person name="Piller C.R."/>
            <person name="Privatt S.R."/>
            <person name="Schneider S.L."/>
            <person name="Sharp S."/>
            <person name="Smith T.C."/>
            <person name="Stanton J.D."/>
            <person name="Ullery H.E."/>
            <person name="Wilson R.J."/>
            <person name="Serrano M.G."/>
            <person name="Buck G."/>
            <person name="Lee V."/>
            <person name="Wang Y."/>
            <person name="Carvalho R."/>
            <person name="Voegtly L."/>
            <person name="Shi R."/>
            <person name="Duckworth R."/>
            <person name="Johnson A."/>
            <person name="Loviza R."/>
            <person name="Walstead R."/>
            <person name="Shah Z."/>
            <person name="Kiflezghi M."/>
            <person name="Wade K."/>
            <person name="Ball S.L."/>
            <person name="Bradley K.W."/>
            <person name="Asai D.J."/>
            <person name="Bowman C.A."/>
            <person name="Russell D.A."/>
            <person name="Pope W.H."/>
            <person name="Jacobs-Sera D."/>
            <person name="Hendrix R.W."/>
            <person name="Hatfull G.F."/>
        </authorList>
    </citation>
    <scope>NUCLEOTIDE SEQUENCE [LARGE SCALE GENOMIC DNA]</scope>
    <source>
        <strain evidence="2 3">DSM 27648</strain>
    </source>
</reference>